<evidence type="ECO:0000256" key="3">
    <source>
        <dbReference type="ARBA" id="ARBA00022989"/>
    </source>
</evidence>
<keyword evidence="2 5" id="KW-0812">Transmembrane</keyword>
<feature type="transmembrane region" description="Helical" evidence="5">
    <location>
        <begin position="267"/>
        <end position="284"/>
    </location>
</feature>
<keyword evidence="3 5" id="KW-1133">Transmembrane helix</keyword>
<dbReference type="PANTHER" id="PTHR14255:SF3">
    <property type="entry name" value="SULFITE EXPORTER TAUE_SAFE FAMILY PROTEIN 5-RELATED"/>
    <property type="match status" value="1"/>
</dbReference>
<sequence>MSVAPRNIQSLMQQGHGGACQHQWQCTSHLVCRDGVCSFCASDDECRQRNSMRECYNETSDEDGAQPEAECRHKPLFFPLYGSDIFIFFFAFFVVMLAAPTGTGGGGILVPCFLIIGHFSPHSAVPLSKACILGGAVVNNIFNVQRRHPFANRPLIHSELVAILVPSLLAGTIFGVFLNKMSPNWLIILLLVISLSLSTASSAKKALSLYREEVLADKEAGETEKLLSGGGHEFKAKHYSHSFESDLTLTQEHRQILDQESRIDMRWVGVTICLWVVVFVFAFLKETVTECGTANYFLVSFAPMPIILVSCWYLGNKLCERFERKSKVGYQFAEGDIMWTRANARFLPLVGLLVGVAAGALGIAAGTLLGPLLLELGVLPMVSVGTSGFMVLFTSSSTTMQYILLGVLKVDYAVALTIFSMVAAGIGNAVMYWMVKRYNKTWFVVGALAFLIGASTILLGISGIYRLWRSWEVGENMGLQPLCRHFSLGH</sequence>
<evidence type="ECO:0000256" key="2">
    <source>
        <dbReference type="ARBA" id="ARBA00022692"/>
    </source>
</evidence>
<feature type="transmembrane region" description="Helical" evidence="5">
    <location>
        <begin position="441"/>
        <end position="461"/>
    </location>
</feature>
<name>A0A6U4YIY6_HEMAN</name>
<evidence type="ECO:0000256" key="4">
    <source>
        <dbReference type="ARBA" id="ARBA00023136"/>
    </source>
</evidence>
<dbReference type="InterPro" id="IPR002781">
    <property type="entry name" value="TM_pro_TauE-like"/>
</dbReference>
<feature type="transmembrane region" description="Helical" evidence="5">
    <location>
        <begin position="346"/>
        <end position="369"/>
    </location>
</feature>
<evidence type="ECO:0000256" key="5">
    <source>
        <dbReference type="SAM" id="Phobius"/>
    </source>
</evidence>
<dbReference type="GO" id="GO:0031464">
    <property type="term" value="C:Cul4A-RING E3 ubiquitin ligase complex"/>
    <property type="evidence" value="ECO:0007669"/>
    <property type="project" value="TreeGrafter"/>
</dbReference>
<feature type="transmembrane region" description="Helical" evidence="5">
    <location>
        <begin position="85"/>
        <end position="116"/>
    </location>
</feature>
<dbReference type="AlphaFoldDB" id="A0A6U4YIY6"/>
<feature type="transmembrane region" description="Helical" evidence="5">
    <location>
        <begin position="381"/>
        <end position="405"/>
    </location>
</feature>
<feature type="transmembrane region" description="Helical" evidence="5">
    <location>
        <begin position="296"/>
        <end position="315"/>
    </location>
</feature>
<reference evidence="6" key="1">
    <citation type="submission" date="2021-01" db="EMBL/GenBank/DDBJ databases">
        <authorList>
            <person name="Corre E."/>
            <person name="Pelletier E."/>
            <person name="Niang G."/>
            <person name="Scheremetjew M."/>
            <person name="Finn R."/>
            <person name="Kale V."/>
            <person name="Holt S."/>
            <person name="Cochrane G."/>
            <person name="Meng A."/>
            <person name="Brown T."/>
            <person name="Cohen L."/>
        </authorList>
    </citation>
    <scope>NUCLEOTIDE SEQUENCE</scope>
    <source>
        <strain evidence="6">CCMP644</strain>
    </source>
</reference>
<keyword evidence="4 5" id="KW-0472">Membrane</keyword>
<dbReference type="GO" id="GO:0016020">
    <property type="term" value="C:membrane"/>
    <property type="evidence" value="ECO:0007669"/>
    <property type="project" value="UniProtKB-SubCell"/>
</dbReference>
<evidence type="ECO:0000313" key="6">
    <source>
        <dbReference type="EMBL" id="CAD8968546.1"/>
    </source>
</evidence>
<comment type="subcellular location">
    <subcellularLocation>
        <location evidence="1">Membrane</location>
        <topology evidence="1">Multi-pass membrane protein</topology>
    </subcellularLocation>
</comment>
<evidence type="ECO:0000256" key="1">
    <source>
        <dbReference type="ARBA" id="ARBA00004141"/>
    </source>
</evidence>
<organism evidence="6">
    <name type="scientific">Hemiselmis andersenii</name>
    <name type="common">Cryptophyte alga</name>
    <dbReference type="NCBI Taxonomy" id="464988"/>
    <lineage>
        <taxon>Eukaryota</taxon>
        <taxon>Cryptophyceae</taxon>
        <taxon>Cryptomonadales</taxon>
        <taxon>Hemiselmidaceae</taxon>
        <taxon>Hemiselmis</taxon>
    </lineage>
</organism>
<feature type="transmembrane region" description="Helical" evidence="5">
    <location>
        <begin position="155"/>
        <end position="178"/>
    </location>
</feature>
<dbReference type="PANTHER" id="PTHR14255">
    <property type="entry name" value="CEREBLON"/>
    <property type="match status" value="1"/>
</dbReference>
<proteinExistence type="predicted"/>
<gene>
    <name evidence="6" type="ORF">HAND00432_LOCUS19541</name>
</gene>
<dbReference type="Pfam" id="PF01925">
    <property type="entry name" value="TauE"/>
    <property type="match status" value="2"/>
</dbReference>
<dbReference type="GO" id="GO:0016567">
    <property type="term" value="P:protein ubiquitination"/>
    <property type="evidence" value="ECO:0007669"/>
    <property type="project" value="TreeGrafter"/>
</dbReference>
<protein>
    <submittedName>
        <fullName evidence="6">Uncharacterized protein</fullName>
    </submittedName>
</protein>
<dbReference type="EMBL" id="HBFX01032414">
    <property type="protein sequence ID" value="CAD8968546.1"/>
    <property type="molecule type" value="Transcribed_RNA"/>
</dbReference>
<accession>A0A6U4YIY6</accession>
<feature type="transmembrane region" description="Helical" evidence="5">
    <location>
        <begin position="184"/>
        <end position="203"/>
    </location>
</feature>
<feature type="transmembrane region" description="Helical" evidence="5">
    <location>
        <begin position="412"/>
        <end position="435"/>
    </location>
</feature>